<reference evidence="1 2" key="1">
    <citation type="submission" date="2020-08" db="EMBL/GenBank/DDBJ databases">
        <title>Genomic Encyclopedia of Type Strains, Phase IV (KMG-IV): sequencing the most valuable type-strain genomes for metagenomic binning, comparative biology and taxonomic classification.</title>
        <authorList>
            <person name="Goeker M."/>
        </authorList>
    </citation>
    <scope>NUCLEOTIDE SEQUENCE [LARGE SCALE GENOMIC DNA]</scope>
    <source>
        <strain evidence="1 2">DSM 22198</strain>
    </source>
</reference>
<sequence length="67" mass="7883">MTTRPTFTVRFDAEWHEFQVHYRYRGRPTSCPAADYADAMGTAQQMAQRFNGEVVDKTPKRLRKTEE</sequence>
<organism evidence="1 2">
    <name type="scientific">Nitrospirillum iridis</name>
    <dbReference type="NCBI Taxonomy" id="765888"/>
    <lineage>
        <taxon>Bacteria</taxon>
        <taxon>Pseudomonadati</taxon>
        <taxon>Pseudomonadota</taxon>
        <taxon>Alphaproteobacteria</taxon>
        <taxon>Rhodospirillales</taxon>
        <taxon>Azospirillaceae</taxon>
        <taxon>Nitrospirillum</taxon>
    </lineage>
</organism>
<proteinExistence type="predicted"/>
<protein>
    <submittedName>
        <fullName evidence="1">Uncharacterized protein</fullName>
    </submittedName>
</protein>
<evidence type="ECO:0000313" key="1">
    <source>
        <dbReference type="EMBL" id="MBB6253010.1"/>
    </source>
</evidence>
<name>A0A7X0AZQ0_9PROT</name>
<dbReference type="AlphaFoldDB" id="A0A7X0AZQ0"/>
<dbReference type="RefSeq" id="WP_184803003.1">
    <property type="nucleotide sequence ID" value="NZ_JACIIZ010000010.1"/>
</dbReference>
<dbReference type="EMBL" id="JACIIZ010000010">
    <property type="protein sequence ID" value="MBB6253010.1"/>
    <property type="molecule type" value="Genomic_DNA"/>
</dbReference>
<accession>A0A7X0AZQ0</accession>
<keyword evidence="2" id="KW-1185">Reference proteome</keyword>
<gene>
    <name evidence="1" type="ORF">FHS74_003579</name>
</gene>
<dbReference type="Proteomes" id="UP000539175">
    <property type="component" value="Unassembled WGS sequence"/>
</dbReference>
<evidence type="ECO:0000313" key="2">
    <source>
        <dbReference type="Proteomes" id="UP000539175"/>
    </source>
</evidence>
<comment type="caution">
    <text evidence="1">The sequence shown here is derived from an EMBL/GenBank/DDBJ whole genome shotgun (WGS) entry which is preliminary data.</text>
</comment>